<protein>
    <submittedName>
        <fullName evidence="1">Histidine ammonia-lyase</fullName>
    </submittedName>
</protein>
<evidence type="ECO:0000313" key="1">
    <source>
        <dbReference type="EMBL" id="SFB06103.1"/>
    </source>
</evidence>
<dbReference type="Gene3D" id="1.20.200.10">
    <property type="entry name" value="Fumarase/aspartase (Central domain)"/>
    <property type="match status" value="1"/>
</dbReference>
<reference evidence="1 2" key="1">
    <citation type="submission" date="2016-10" db="EMBL/GenBank/DDBJ databases">
        <authorList>
            <person name="de Groot N.N."/>
        </authorList>
    </citation>
    <scope>NUCLEOTIDE SEQUENCE [LARGE SCALE GENOMIC DNA]</scope>
    <source>
        <strain evidence="1 2">DSM 23399</strain>
    </source>
</reference>
<sequence>MTGNLPSDYLQLKDIQDYLKGDKDYILADTQLQRSIRSFEFLKEFSKNKVIYGINTGFGPMAQYRVGEENLKELQYNLIRSHANGTGDFLSPATTKIIMICRLNTLALGFSGTSPGVLKTLESYIAHEIYPLIPQHGGVGASGDLVQLAHLALGLIGEGKAYFKNEIVTTEYALQAANIKPAELELRDGLSLINGTSCMSGLATINLIQTSTLLHYSVLASSVMNELTASYTDSFSEELNGAKLHPGQQFIAQKMRENLVDGNVLKNRKDHLFNEEYIDGQEFFSEKVQEYYSLRCVPQIIGPIYDTYLNAKKIVEEEINSANDNPIVCAETENVYHGGNFHGDYISFEMDKLKIGVTKMSMLMERQINYLMNNRLNNKFPAFLNMGKLGFNFGLQGMQFTAVSTTAENQTLSNPMYVHSIPNNGDNQDIVSMGTNSALMAERVINNTFEVLSVQLVAIAQAIDIDQSYEKLSTASKALYDFVRKSIDVIKEDKPQYEGLARLKANLLQSKEGL</sequence>
<dbReference type="InterPro" id="IPR024083">
    <property type="entry name" value="Fumarase/histidase_N"/>
</dbReference>
<proteinExistence type="predicted"/>
<dbReference type="Proteomes" id="UP000198790">
    <property type="component" value="Unassembled WGS sequence"/>
</dbReference>
<dbReference type="AlphaFoldDB" id="A0A1I0Y1M7"/>
<gene>
    <name evidence="1" type="ORF">SAMN04489723_10420</name>
</gene>
<dbReference type="Pfam" id="PF00221">
    <property type="entry name" value="Lyase_aromatic"/>
    <property type="match status" value="1"/>
</dbReference>
<dbReference type="SUPFAM" id="SSF48557">
    <property type="entry name" value="L-aspartase-like"/>
    <property type="match status" value="1"/>
</dbReference>
<dbReference type="OrthoDB" id="9806955at2"/>
<dbReference type="RefSeq" id="WP_092895361.1">
    <property type="nucleotide sequence ID" value="NZ_FOKK01000004.1"/>
</dbReference>
<dbReference type="CDD" id="cd00332">
    <property type="entry name" value="PAL-HAL"/>
    <property type="match status" value="1"/>
</dbReference>
<dbReference type="Gene3D" id="1.10.275.10">
    <property type="entry name" value="Fumarase/aspartase (N-terminal domain)"/>
    <property type="match status" value="1"/>
</dbReference>
<dbReference type="InterPro" id="IPR008948">
    <property type="entry name" value="L-Aspartase-like"/>
</dbReference>
<dbReference type="PANTHER" id="PTHR10362">
    <property type="entry name" value="HISTIDINE AMMONIA-LYASE"/>
    <property type="match status" value="1"/>
</dbReference>
<keyword evidence="2" id="KW-1185">Reference proteome</keyword>
<dbReference type="EMBL" id="FOKK01000004">
    <property type="protein sequence ID" value="SFB06103.1"/>
    <property type="molecule type" value="Genomic_DNA"/>
</dbReference>
<dbReference type="InterPro" id="IPR001106">
    <property type="entry name" value="Aromatic_Lyase"/>
</dbReference>
<keyword evidence="1" id="KW-0456">Lyase</keyword>
<accession>A0A1I0Y1M7</accession>
<evidence type="ECO:0000313" key="2">
    <source>
        <dbReference type="Proteomes" id="UP000198790"/>
    </source>
</evidence>
<dbReference type="STRING" id="237018.SAMN04489723_10420"/>
<name>A0A1I0Y1M7_9BACT</name>
<dbReference type="GO" id="GO:0016841">
    <property type="term" value="F:ammonia-lyase activity"/>
    <property type="evidence" value="ECO:0007669"/>
    <property type="project" value="UniProtKB-ARBA"/>
</dbReference>
<organism evidence="1 2">
    <name type="scientific">Algoriphagus aquimarinus</name>
    <dbReference type="NCBI Taxonomy" id="237018"/>
    <lineage>
        <taxon>Bacteria</taxon>
        <taxon>Pseudomonadati</taxon>
        <taxon>Bacteroidota</taxon>
        <taxon>Cytophagia</taxon>
        <taxon>Cytophagales</taxon>
        <taxon>Cyclobacteriaceae</taxon>
        <taxon>Algoriphagus</taxon>
    </lineage>
</organism>